<organism evidence="2 3">
    <name type="scientific">Clostridium carboxidivorans P7</name>
    <dbReference type="NCBI Taxonomy" id="536227"/>
    <lineage>
        <taxon>Bacteria</taxon>
        <taxon>Bacillati</taxon>
        <taxon>Bacillota</taxon>
        <taxon>Clostridia</taxon>
        <taxon>Eubacteriales</taxon>
        <taxon>Clostridiaceae</taxon>
        <taxon>Clostridium</taxon>
    </lineage>
</organism>
<comment type="caution">
    <text evidence="2">The sequence shown here is derived from an EMBL/GenBank/DDBJ whole genome shotgun (WGS) entry which is preliminary data.</text>
</comment>
<dbReference type="KEGG" id="cck:Ccar_23065"/>
<reference evidence="2 3" key="1">
    <citation type="submission" date="2009-06" db="EMBL/GenBank/DDBJ databases">
        <title>The draft genome of Clostridium carboxidivorans P7.</title>
        <authorList>
            <consortium name="US DOE Joint Genome Institute (JGI-PGF)"/>
            <person name="Lucas S."/>
            <person name="Copeland A."/>
            <person name="Lapidus A."/>
            <person name="Glavina del Rio T."/>
            <person name="Tice H."/>
            <person name="Bruce D."/>
            <person name="Goodwin L."/>
            <person name="Pitluck S."/>
            <person name="Larimer F."/>
            <person name="Land M.L."/>
            <person name="Hauser L."/>
            <person name="Hemme C.L."/>
        </authorList>
    </citation>
    <scope>NUCLEOTIDE SEQUENCE [LARGE SCALE GENOMIC DNA]</scope>
    <source>
        <strain evidence="2 3">P7</strain>
    </source>
</reference>
<dbReference type="InterPro" id="IPR007044">
    <property type="entry name" value="Cyclodeamin/CycHdrlase"/>
</dbReference>
<protein>
    <submittedName>
        <fullName evidence="2">Formiminotransferase-cyclodeaminase</fullName>
    </submittedName>
</protein>
<dbReference type="EMBL" id="ACVI01000003">
    <property type="protein sequence ID" value="EET89300.1"/>
    <property type="molecule type" value="Genomic_DNA"/>
</dbReference>
<dbReference type="OrthoDB" id="7959174at2"/>
<dbReference type="SUPFAM" id="SSF101262">
    <property type="entry name" value="Methenyltetrahydrofolate cyclohydrolase-like"/>
    <property type="match status" value="1"/>
</dbReference>
<dbReference type="InterPro" id="IPR036178">
    <property type="entry name" value="Formintransfe-cycloase-like_sf"/>
</dbReference>
<evidence type="ECO:0000313" key="2">
    <source>
        <dbReference type="EMBL" id="EET89300.1"/>
    </source>
</evidence>
<dbReference type="AlphaFoldDB" id="C6PNH9"/>
<dbReference type="GO" id="GO:0016740">
    <property type="term" value="F:transferase activity"/>
    <property type="evidence" value="ECO:0007669"/>
    <property type="project" value="UniProtKB-KW"/>
</dbReference>
<keyword evidence="3" id="KW-1185">Reference proteome</keyword>
<gene>
    <name evidence="2" type="ORF">CcarbDRAFT_0346</name>
</gene>
<accession>C6PNH9</accession>
<proteinExistence type="predicted"/>
<dbReference type="STRING" id="536227.Ccar_23065"/>
<dbReference type="Proteomes" id="UP000004198">
    <property type="component" value="Unassembled WGS sequence"/>
</dbReference>
<evidence type="ECO:0000313" key="3">
    <source>
        <dbReference type="Proteomes" id="UP000004198"/>
    </source>
</evidence>
<dbReference type="Gene3D" id="1.20.120.680">
    <property type="entry name" value="Formiminotetrahydrofolate cyclodeaminase monomer, up-and-down helical bundle"/>
    <property type="match status" value="1"/>
</dbReference>
<evidence type="ECO:0000259" key="1">
    <source>
        <dbReference type="Pfam" id="PF04961"/>
    </source>
</evidence>
<dbReference type="PATRIC" id="fig|536227.13.peg.4764"/>
<dbReference type="eggNOG" id="COG3404">
    <property type="taxonomic scope" value="Bacteria"/>
</dbReference>
<dbReference type="RefSeq" id="WP_007059231.1">
    <property type="nucleotide sequence ID" value="NZ_ACVI01000003.1"/>
</dbReference>
<feature type="domain" description="Cyclodeaminase/cyclohydrolase" evidence="1">
    <location>
        <begin position="6"/>
        <end position="190"/>
    </location>
</feature>
<sequence>MLQNLTVKDFIDELASKSPAPGGGSIAALSASLASSLASMVFNLTVGKKEYMEYEEKLKKDIDESLENVGILKEEFLKFMERDTNAFLSLMEAFKMPKNTDEEIKARKQKIAEGNKESLEIPLEVANRAYGIYDYIYIAVKYGNKNALSDAGVAASLTETAVEGAILNVKINIMGLKDEAYKKDLRDKCNVLLENSKKRKEEIMIIIENKLI</sequence>
<name>C6PNH9_9CLOT</name>
<dbReference type="Pfam" id="PF04961">
    <property type="entry name" value="FTCD_C"/>
    <property type="match status" value="1"/>
</dbReference>
<keyword evidence="2" id="KW-0808">Transferase</keyword>